<gene>
    <name evidence="6" type="ORF">CLH61_03055</name>
</gene>
<evidence type="ECO:0000313" key="7">
    <source>
        <dbReference type="Proteomes" id="UP000231409"/>
    </source>
</evidence>
<dbReference type="SUPFAM" id="SSF46785">
    <property type="entry name" value="Winged helix' DNA-binding domain"/>
    <property type="match status" value="1"/>
</dbReference>
<evidence type="ECO:0000256" key="2">
    <source>
        <dbReference type="ARBA" id="ARBA00023125"/>
    </source>
</evidence>
<dbReference type="Gene3D" id="1.10.10.10">
    <property type="entry name" value="Winged helix-like DNA-binding domain superfamily/Winged helix DNA-binding domain"/>
    <property type="match status" value="1"/>
</dbReference>
<comment type="caution">
    <text evidence="6">The sequence shown here is derived from an EMBL/GenBank/DDBJ whole genome shotgun (WGS) entry which is preliminary data.</text>
</comment>
<feature type="domain" description="IclR-ED" evidence="5">
    <location>
        <begin position="117"/>
        <end position="302"/>
    </location>
</feature>
<proteinExistence type="predicted"/>
<dbReference type="GO" id="GO:0003700">
    <property type="term" value="F:DNA-binding transcription factor activity"/>
    <property type="evidence" value="ECO:0007669"/>
    <property type="project" value="TreeGrafter"/>
</dbReference>
<dbReference type="GO" id="GO:0003677">
    <property type="term" value="F:DNA binding"/>
    <property type="evidence" value="ECO:0007669"/>
    <property type="project" value="UniProtKB-KW"/>
</dbReference>
<sequence length="302" mass="33292">MTIFPAIRQSDARLFIDRKPIANMADEQNIPKLQSQVRDSSFQRYVPRPDDRNFVAAVGRSFDVIHAFRLRSGPLGNNEVSEITGLPKATVGRLTYTLCELGFLERVKGRKYQLSVAMLALAYPVLSGLRIRQYAHDRMSELARMTQCTIALAAPNTDDISMVYVDAFSGNTLNTLRMDTGMRIDMARSAIGRAYLAGVDESTRQRHLAKLAVVHGDSWPELLARIDEARMQIAEQGFCLVDGEWMSEARAVSVPVIADTDGSYMAMSCGAPAFAVALDRLQNELGPQLVHVASALEAAVIN</sequence>
<evidence type="ECO:0000313" key="6">
    <source>
        <dbReference type="EMBL" id="PHQ16085.1"/>
    </source>
</evidence>
<dbReference type="InterPro" id="IPR029016">
    <property type="entry name" value="GAF-like_dom_sf"/>
</dbReference>
<dbReference type="Pfam" id="PF09339">
    <property type="entry name" value="HTH_IclR"/>
    <property type="match status" value="1"/>
</dbReference>
<dbReference type="SMART" id="SM00346">
    <property type="entry name" value="HTH_ICLR"/>
    <property type="match status" value="1"/>
</dbReference>
<accession>A0A2G1UNR3</accession>
<dbReference type="Proteomes" id="UP000231409">
    <property type="component" value="Unassembled WGS sequence"/>
</dbReference>
<keyword evidence="3" id="KW-0804">Transcription</keyword>
<dbReference type="SUPFAM" id="SSF55781">
    <property type="entry name" value="GAF domain-like"/>
    <property type="match status" value="1"/>
</dbReference>
<dbReference type="InterPro" id="IPR036388">
    <property type="entry name" value="WH-like_DNA-bd_sf"/>
</dbReference>
<protein>
    <submittedName>
        <fullName evidence="6">IclR family transcriptional regulator</fullName>
    </submittedName>
</protein>
<keyword evidence="2" id="KW-0238">DNA-binding</keyword>
<dbReference type="AlphaFoldDB" id="A0A2G1UNR3"/>
<reference evidence="6 7" key="1">
    <citation type="submission" date="2017-09" db="EMBL/GenBank/DDBJ databases">
        <title>The draft genome sequences of Marinobacter sp. PWS21.</title>
        <authorList>
            <person name="Cao J."/>
        </authorList>
    </citation>
    <scope>NUCLEOTIDE SEQUENCE [LARGE SCALE GENOMIC DNA]</scope>
    <source>
        <strain evidence="6 7">PWS21</strain>
    </source>
</reference>
<dbReference type="PROSITE" id="PS51077">
    <property type="entry name" value="HTH_ICLR"/>
    <property type="match status" value="1"/>
</dbReference>
<dbReference type="PANTHER" id="PTHR30136">
    <property type="entry name" value="HELIX-TURN-HELIX TRANSCRIPTIONAL REGULATOR, ICLR FAMILY"/>
    <property type="match status" value="1"/>
</dbReference>
<dbReference type="InterPro" id="IPR036390">
    <property type="entry name" value="WH_DNA-bd_sf"/>
</dbReference>
<keyword evidence="7" id="KW-1185">Reference proteome</keyword>
<dbReference type="Pfam" id="PF01614">
    <property type="entry name" value="IclR_C"/>
    <property type="match status" value="1"/>
</dbReference>
<evidence type="ECO:0000259" key="4">
    <source>
        <dbReference type="PROSITE" id="PS51077"/>
    </source>
</evidence>
<name>A0A2G1UNR3_9GAMM</name>
<evidence type="ECO:0000256" key="3">
    <source>
        <dbReference type="ARBA" id="ARBA00023163"/>
    </source>
</evidence>
<dbReference type="InterPro" id="IPR014757">
    <property type="entry name" value="Tscrpt_reg_IclR_C"/>
</dbReference>
<dbReference type="EMBL" id="NTFH01000004">
    <property type="protein sequence ID" value="PHQ16085.1"/>
    <property type="molecule type" value="Genomic_DNA"/>
</dbReference>
<dbReference type="PANTHER" id="PTHR30136:SF33">
    <property type="entry name" value="TRANSCRIPTIONAL REGULATORY PROTEIN"/>
    <property type="match status" value="1"/>
</dbReference>
<dbReference type="GO" id="GO:0045892">
    <property type="term" value="P:negative regulation of DNA-templated transcription"/>
    <property type="evidence" value="ECO:0007669"/>
    <property type="project" value="TreeGrafter"/>
</dbReference>
<organism evidence="6 7">
    <name type="scientific">Marinobacter profundi</name>
    <dbReference type="NCBI Taxonomy" id="2666256"/>
    <lineage>
        <taxon>Bacteria</taxon>
        <taxon>Pseudomonadati</taxon>
        <taxon>Pseudomonadota</taxon>
        <taxon>Gammaproteobacteria</taxon>
        <taxon>Pseudomonadales</taxon>
        <taxon>Marinobacteraceae</taxon>
        <taxon>Marinobacter</taxon>
    </lineage>
</organism>
<feature type="domain" description="HTH iclR-type" evidence="4">
    <location>
        <begin position="55"/>
        <end position="116"/>
    </location>
</feature>
<dbReference type="InterPro" id="IPR050707">
    <property type="entry name" value="HTH_MetabolicPath_Reg"/>
</dbReference>
<evidence type="ECO:0000259" key="5">
    <source>
        <dbReference type="PROSITE" id="PS51078"/>
    </source>
</evidence>
<dbReference type="PROSITE" id="PS51078">
    <property type="entry name" value="ICLR_ED"/>
    <property type="match status" value="1"/>
</dbReference>
<dbReference type="InterPro" id="IPR005471">
    <property type="entry name" value="Tscrpt_reg_IclR_N"/>
</dbReference>
<evidence type="ECO:0000256" key="1">
    <source>
        <dbReference type="ARBA" id="ARBA00023015"/>
    </source>
</evidence>
<dbReference type="Gene3D" id="3.30.450.40">
    <property type="match status" value="1"/>
</dbReference>
<keyword evidence="1" id="KW-0805">Transcription regulation</keyword>